<dbReference type="InterPro" id="IPR014729">
    <property type="entry name" value="Rossmann-like_a/b/a_fold"/>
</dbReference>
<feature type="domain" description="DUF218" evidence="2">
    <location>
        <begin position="158"/>
        <end position="304"/>
    </location>
</feature>
<proteinExistence type="predicted"/>
<accession>A0ABP3D6S5</accession>
<organism evidence="3 4">
    <name type="scientific">Saccharothrix mutabilis subsp. mutabilis</name>
    <dbReference type="NCBI Taxonomy" id="66855"/>
    <lineage>
        <taxon>Bacteria</taxon>
        <taxon>Bacillati</taxon>
        <taxon>Actinomycetota</taxon>
        <taxon>Actinomycetes</taxon>
        <taxon>Pseudonocardiales</taxon>
        <taxon>Pseudonocardiaceae</taxon>
        <taxon>Saccharothrix</taxon>
    </lineage>
</organism>
<evidence type="ECO:0000259" key="2">
    <source>
        <dbReference type="Pfam" id="PF02698"/>
    </source>
</evidence>
<evidence type="ECO:0000313" key="3">
    <source>
        <dbReference type="EMBL" id="GAA0224924.1"/>
    </source>
</evidence>
<reference evidence="4" key="1">
    <citation type="journal article" date="2019" name="Int. J. Syst. Evol. Microbiol.">
        <title>The Global Catalogue of Microorganisms (GCM) 10K type strain sequencing project: providing services to taxonomists for standard genome sequencing and annotation.</title>
        <authorList>
            <consortium name="The Broad Institute Genomics Platform"/>
            <consortium name="The Broad Institute Genome Sequencing Center for Infectious Disease"/>
            <person name="Wu L."/>
            <person name="Ma J."/>
        </authorList>
    </citation>
    <scope>NUCLEOTIDE SEQUENCE [LARGE SCALE GENOMIC DNA]</scope>
    <source>
        <strain evidence="4">JCM 3380</strain>
    </source>
</reference>
<evidence type="ECO:0000313" key="4">
    <source>
        <dbReference type="Proteomes" id="UP001500416"/>
    </source>
</evidence>
<keyword evidence="4" id="KW-1185">Reference proteome</keyword>
<feature type="transmembrane region" description="Helical" evidence="1">
    <location>
        <begin position="119"/>
        <end position="144"/>
    </location>
</feature>
<comment type="caution">
    <text evidence="3">The sequence shown here is derived from an EMBL/GenBank/DDBJ whole genome shotgun (WGS) entry which is preliminary data.</text>
</comment>
<dbReference type="InterPro" id="IPR051599">
    <property type="entry name" value="Cell_Envelope_Assoc"/>
</dbReference>
<name>A0ABP3D6S5_9PSEU</name>
<dbReference type="RefSeq" id="WP_343933800.1">
    <property type="nucleotide sequence ID" value="NZ_BAAABU010000004.1"/>
</dbReference>
<sequence>MVFAIFGLVSAVFFVLGVRRDRRRLANAVWLGLTLVAALLWLLTKDDLPWWLDDLLGWAVAIAVLGCGLVLPIALVVNGLLMVRREGRSLGNLLSLLAGLAIVGLVVAFLLALDDPRTWVHAVVGSLLIVSAYLAFLFVSLLLYSVLYGKTGRRTGFDAVVVLGSGLLGDRVPPLLASRLDRAAQLYRREVAAGGAPVIVVSGGQGADEQVSEAQAMQRYLVDAGVPAAAVLLEDQATTTEENLRYSRAVLDSEGHSGRTVAVTNNYHVFRTAVTARRLRLKMGVIGSRTAFYFLPSAFLREFVAILTRNPVAHTLACGLLVSLYLLLLF</sequence>
<evidence type="ECO:0000256" key="1">
    <source>
        <dbReference type="SAM" id="Phobius"/>
    </source>
</evidence>
<protein>
    <submittedName>
        <fullName evidence="3">YdcF family protein</fullName>
    </submittedName>
</protein>
<keyword evidence="1" id="KW-0472">Membrane</keyword>
<feature type="transmembrane region" description="Helical" evidence="1">
    <location>
        <begin position="93"/>
        <end position="113"/>
    </location>
</feature>
<keyword evidence="1" id="KW-1133">Transmembrane helix</keyword>
<feature type="transmembrane region" description="Helical" evidence="1">
    <location>
        <begin position="25"/>
        <end position="43"/>
    </location>
</feature>
<feature type="transmembrane region" description="Helical" evidence="1">
    <location>
        <begin position="312"/>
        <end position="329"/>
    </location>
</feature>
<dbReference type="InterPro" id="IPR003848">
    <property type="entry name" value="DUF218"/>
</dbReference>
<dbReference type="PANTHER" id="PTHR30336">
    <property type="entry name" value="INNER MEMBRANE PROTEIN, PROBABLE PERMEASE"/>
    <property type="match status" value="1"/>
</dbReference>
<dbReference type="Proteomes" id="UP001500416">
    <property type="component" value="Unassembled WGS sequence"/>
</dbReference>
<keyword evidence="1" id="KW-0812">Transmembrane</keyword>
<gene>
    <name evidence="3" type="ORF">GCM10010492_23850</name>
</gene>
<dbReference type="Gene3D" id="3.40.50.620">
    <property type="entry name" value="HUPs"/>
    <property type="match status" value="1"/>
</dbReference>
<dbReference type="CDD" id="cd06259">
    <property type="entry name" value="YdcF-like"/>
    <property type="match status" value="1"/>
</dbReference>
<feature type="transmembrane region" description="Helical" evidence="1">
    <location>
        <begin position="281"/>
        <end position="300"/>
    </location>
</feature>
<dbReference type="PANTHER" id="PTHR30336:SF18">
    <property type="entry name" value="MEMBRANE PROTEIN"/>
    <property type="match status" value="1"/>
</dbReference>
<feature type="transmembrane region" description="Helical" evidence="1">
    <location>
        <begin position="55"/>
        <end position="81"/>
    </location>
</feature>
<dbReference type="EMBL" id="BAAABU010000004">
    <property type="protein sequence ID" value="GAA0224924.1"/>
    <property type="molecule type" value="Genomic_DNA"/>
</dbReference>
<dbReference type="Pfam" id="PF02698">
    <property type="entry name" value="DUF218"/>
    <property type="match status" value="1"/>
</dbReference>